<dbReference type="GO" id="GO:0000781">
    <property type="term" value="C:chromosome, telomeric region"/>
    <property type="evidence" value="ECO:0007669"/>
    <property type="project" value="TreeGrafter"/>
</dbReference>
<evidence type="ECO:0000256" key="4">
    <source>
        <dbReference type="ARBA" id="ARBA00023242"/>
    </source>
</evidence>
<dbReference type="Proteomes" id="UP000261360">
    <property type="component" value="Unplaced"/>
</dbReference>
<evidence type="ECO:0000259" key="5">
    <source>
        <dbReference type="Pfam" id="PF08784"/>
    </source>
</evidence>
<dbReference type="GO" id="GO:0000724">
    <property type="term" value="P:double-strand break repair via homologous recombination"/>
    <property type="evidence" value="ECO:0007669"/>
    <property type="project" value="TreeGrafter"/>
</dbReference>
<reference evidence="6" key="1">
    <citation type="submission" date="2025-08" db="UniProtKB">
        <authorList>
            <consortium name="Ensembl"/>
        </authorList>
    </citation>
    <scope>IDENTIFICATION</scope>
</reference>
<evidence type="ECO:0000313" key="7">
    <source>
        <dbReference type="Proteomes" id="UP000261360"/>
    </source>
</evidence>
<dbReference type="InterPro" id="IPR014892">
    <property type="entry name" value="RPA_C"/>
</dbReference>
<dbReference type="InterPro" id="IPR036388">
    <property type="entry name" value="WH-like_DNA-bd_sf"/>
</dbReference>
<dbReference type="GO" id="GO:0035861">
    <property type="term" value="C:site of double-strand break"/>
    <property type="evidence" value="ECO:0007669"/>
    <property type="project" value="TreeGrafter"/>
</dbReference>
<evidence type="ECO:0000256" key="3">
    <source>
        <dbReference type="ARBA" id="ARBA00023125"/>
    </source>
</evidence>
<accession>A0A3B4Y6E7</accession>
<dbReference type="GO" id="GO:0006289">
    <property type="term" value="P:nucleotide-excision repair"/>
    <property type="evidence" value="ECO:0007669"/>
    <property type="project" value="TreeGrafter"/>
</dbReference>
<keyword evidence="4" id="KW-0539">Nucleus</keyword>
<dbReference type="SUPFAM" id="SSF46785">
    <property type="entry name" value="Winged helix' DNA-binding domain"/>
    <property type="match status" value="1"/>
</dbReference>
<dbReference type="PANTHER" id="PTHR13989">
    <property type="entry name" value="REPLICATION PROTEIN A-RELATED"/>
    <property type="match status" value="1"/>
</dbReference>
<dbReference type="InterPro" id="IPR012340">
    <property type="entry name" value="NA-bd_OB-fold"/>
</dbReference>
<comment type="similarity">
    <text evidence="2">Belongs to the replication factor A protein 2 family.</text>
</comment>
<dbReference type="PANTHER" id="PTHR13989:SF16">
    <property type="entry name" value="REPLICATION PROTEIN A2"/>
    <property type="match status" value="1"/>
</dbReference>
<reference evidence="6" key="2">
    <citation type="submission" date="2025-09" db="UniProtKB">
        <authorList>
            <consortium name="Ensembl"/>
        </authorList>
    </citation>
    <scope>IDENTIFICATION</scope>
</reference>
<dbReference type="GO" id="GO:0005662">
    <property type="term" value="C:DNA replication factor A complex"/>
    <property type="evidence" value="ECO:0007669"/>
    <property type="project" value="TreeGrafter"/>
</dbReference>
<dbReference type="CDD" id="cd04478">
    <property type="entry name" value="RPA2_DBD_D"/>
    <property type="match status" value="1"/>
</dbReference>
<dbReference type="Gene3D" id="2.40.50.140">
    <property type="entry name" value="Nucleic acid-binding proteins"/>
    <property type="match status" value="1"/>
</dbReference>
<dbReference type="FunFam" id="1.10.10.10:FF:000168">
    <property type="entry name" value="Replication protein A 32 kDa subunit"/>
    <property type="match status" value="1"/>
</dbReference>
<dbReference type="STRING" id="1841481.ENSSLDP00000026410"/>
<evidence type="ECO:0000313" key="6">
    <source>
        <dbReference type="Ensembl" id="ENSSLDP00000026410.1"/>
    </source>
</evidence>
<dbReference type="AlphaFoldDB" id="A0A3B4Y6E7"/>
<evidence type="ECO:0000256" key="2">
    <source>
        <dbReference type="ARBA" id="ARBA00007815"/>
    </source>
</evidence>
<dbReference type="InterPro" id="IPR040260">
    <property type="entry name" value="RFA2-like"/>
</dbReference>
<evidence type="ECO:0000256" key="1">
    <source>
        <dbReference type="ARBA" id="ARBA00004123"/>
    </source>
</evidence>
<comment type="subcellular location">
    <subcellularLocation>
        <location evidence="1">Nucleus</location>
    </subcellularLocation>
</comment>
<dbReference type="SUPFAM" id="SSF50249">
    <property type="entry name" value="Nucleic acid-binding proteins"/>
    <property type="match status" value="1"/>
</dbReference>
<dbReference type="GO" id="GO:0003697">
    <property type="term" value="F:single-stranded DNA binding"/>
    <property type="evidence" value="ECO:0007669"/>
    <property type="project" value="TreeGrafter"/>
</dbReference>
<sequence length="232" mass="26187">MWNQGKFQSLLTILLYFLTLRLLTLLSFIVQCSLVSGAEFYLVSLLSLQVSVVGVVRALSHFATNVQYAVDDMTGPRLNVKQWVNEEDDAVMPFASPGTYVKVIGNLHSFSGQRSLLAMDIRCIDDPNEITSHMLEVVQAHMEHFGKVSQPVPPEFYSDSLLLWKVISCFLSQVLQVIRKFSHRDVGISLDDLRTQLDYLSMGDIRSSLAFLLNEGHVFSTIDEQHYKSAEP</sequence>
<dbReference type="GeneTree" id="ENSGT00940000168634"/>
<organism evidence="6 7">
    <name type="scientific">Seriola lalandi dorsalis</name>
    <dbReference type="NCBI Taxonomy" id="1841481"/>
    <lineage>
        <taxon>Eukaryota</taxon>
        <taxon>Metazoa</taxon>
        <taxon>Chordata</taxon>
        <taxon>Craniata</taxon>
        <taxon>Vertebrata</taxon>
        <taxon>Euteleostomi</taxon>
        <taxon>Actinopterygii</taxon>
        <taxon>Neopterygii</taxon>
        <taxon>Teleostei</taxon>
        <taxon>Neoteleostei</taxon>
        <taxon>Acanthomorphata</taxon>
        <taxon>Carangaria</taxon>
        <taxon>Carangiformes</taxon>
        <taxon>Carangidae</taxon>
        <taxon>Seriola</taxon>
    </lineage>
</organism>
<proteinExistence type="inferred from homology"/>
<keyword evidence="3" id="KW-0238">DNA-binding</keyword>
<name>A0A3B4Y6E7_SERLL</name>
<dbReference type="Gene3D" id="1.10.10.10">
    <property type="entry name" value="Winged helix-like DNA-binding domain superfamily/Winged helix DNA-binding domain"/>
    <property type="match status" value="1"/>
</dbReference>
<dbReference type="Pfam" id="PF08784">
    <property type="entry name" value="RPA_C"/>
    <property type="match status" value="1"/>
</dbReference>
<dbReference type="GO" id="GO:0006260">
    <property type="term" value="P:DNA replication"/>
    <property type="evidence" value="ECO:0007669"/>
    <property type="project" value="TreeGrafter"/>
</dbReference>
<feature type="domain" description="Replication protein A C-terminal" evidence="5">
    <location>
        <begin position="172"/>
        <end position="225"/>
    </location>
</feature>
<keyword evidence="7" id="KW-1185">Reference proteome</keyword>
<dbReference type="InterPro" id="IPR036390">
    <property type="entry name" value="WH_DNA-bd_sf"/>
</dbReference>
<protein>
    <recommendedName>
        <fullName evidence="5">Replication protein A C-terminal domain-containing protein</fullName>
    </recommendedName>
</protein>
<dbReference type="Ensembl" id="ENSSLDT00000027225.1">
    <property type="protein sequence ID" value="ENSSLDP00000026410.1"/>
    <property type="gene ID" value="ENSSLDG00000020520.1"/>
</dbReference>